<proteinExistence type="predicted"/>
<organism evidence="3 4">
    <name type="scientific">Apiospora saccharicola</name>
    <dbReference type="NCBI Taxonomy" id="335842"/>
    <lineage>
        <taxon>Eukaryota</taxon>
        <taxon>Fungi</taxon>
        <taxon>Dikarya</taxon>
        <taxon>Ascomycota</taxon>
        <taxon>Pezizomycotina</taxon>
        <taxon>Sordariomycetes</taxon>
        <taxon>Xylariomycetidae</taxon>
        <taxon>Amphisphaeriales</taxon>
        <taxon>Apiosporaceae</taxon>
        <taxon>Apiospora</taxon>
    </lineage>
</organism>
<keyword evidence="4" id="KW-1185">Reference proteome</keyword>
<comment type="caution">
    <text evidence="3">The sequence shown here is derived from an EMBL/GenBank/DDBJ whole genome shotgun (WGS) entry which is preliminary data.</text>
</comment>
<evidence type="ECO:0000256" key="1">
    <source>
        <dbReference type="SAM" id="MobiDB-lite"/>
    </source>
</evidence>
<dbReference type="InterPro" id="IPR045518">
    <property type="entry name" value="2EXR"/>
</dbReference>
<dbReference type="PANTHER" id="PTHR35910">
    <property type="entry name" value="2EXR DOMAIN-CONTAINING PROTEIN"/>
    <property type="match status" value="1"/>
</dbReference>
<evidence type="ECO:0000259" key="2">
    <source>
        <dbReference type="Pfam" id="PF20150"/>
    </source>
</evidence>
<evidence type="ECO:0000313" key="4">
    <source>
        <dbReference type="Proteomes" id="UP001446871"/>
    </source>
</evidence>
<dbReference type="Pfam" id="PF20150">
    <property type="entry name" value="2EXR"/>
    <property type="match status" value="1"/>
</dbReference>
<feature type="region of interest" description="Disordered" evidence="1">
    <location>
        <begin position="50"/>
        <end position="79"/>
    </location>
</feature>
<sequence>MDSDLQSKLDTQLVLSTGAAEIASKIASEIATEIATETASKMASEMATEMTTETSTETTTETSTETTTETATETATGTANFHPFPRLPTELRIKIWEMLIPEVRGRLIWVREPGWITMETEKFSSILLSACPESREIYLKRFPMCLEVTSRGVFSDYFGHCFRASFSWYPKGVIYLNPDHDVLVFGYPWNENDGKDSVHWRSTFEDGTDNHWYYEDYDFAFLAKALRREMPRSRFRSLFEFPNWLEQDDYVAIHESEQEDWDTGDTYEDKDGKATEDWYFDGITMHLTATGPFDREEGLKFYHDAKEVSGHDLFQKWATKFTPS</sequence>
<dbReference type="Proteomes" id="UP001446871">
    <property type="component" value="Unassembled WGS sequence"/>
</dbReference>
<feature type="domain" description="2EXR" evidence="2">
    <location>
        <begin position="81"/>
        <end position="183"/>
    </location>
</feature>
<protein>
    <recommendedName>
        <fullName evidence="2">2EXR domain-containing protein</fullName>
    </recommendedName>
</protein>
<feature type="compositionally biased region" description="Low complexity" evidence="1">
    <location>
        <begin position="50"/>
        <end position="76"/>
    </location>
</feature>
<reference evidence="3 4" key="1">
    <citation type="submission" date="2023-01" db="EMBL/GenBank/DDBJ databases">
        <title>Analysis of 21 Apiospora genomes using comparative genomics revels a genus with tremendous synthesis potential of carbohydrate active enzymes and secondary metabolites.</title>
        <authorList>
            <person name="Sorensen T."/>
        </authorList>
    </citation>
    <scope>NUCLEOTIDE SEQUENCE [LARGE SCALE GENOMIC DNA]</scope>
    <source>
        <strain evidence="3 4">CBS 83171</strain>
    </source>
</reference>
<dbReference type="EMBL" id="JAQQWM010000005">
    <property type="protein sequence ID" value="KAK8064282.1"/>
    <property type="molecule type" value="Genomic_DNA"/>
</dbReference>
<accession>A0ABR1V032</accession>
<dbReference type="PANTHER" id="PTHR35910:SF1">
    <property type="entry name" value="2EXR DOMAIN-CONTAINING PROTEIN"/>
    <property type="match status" value="1"/>
</dbReference>
<gene>
    <name evidence="3" type="ORF">PG996_008934</name>
</gene>
<name>A0ABR1V032_9PEZI</name>
<evidence type="ECO:0000313" key="3">
    <source>
        <dbReference type="EMBL" id="KAK8064282.1"/>
    </source>
</evidence>